<dbReference type="Proteomes" id="UP000316476">
    <property type="component" value="Unassembled WGS sequence"/>
</dbReference>
<feature type="region of interest" description="Disordered" evidence="1">
    <location>
        <begin position="13"/>
        <end position="46"/>
    </location>
</feature>
<dbReference type="CDD" id="cd20295">
    <property type="entry name" value="cupin_Pac13-like"/>
    <property type="match status" value="1"/>
</dbReference>
<accession>A0A5C6FS55</accession>
<dbReference type="EMBL" id="SJPZ01000002">
    <property type="protein sequence ID" value="TWU63398.1"/>
    <property type="molecule type" value="Genomic_DNA"/>
</dbReference>
<protein>
    <submittedName>
        <fullName evidence="3">Cupin domain protein</fullName>
    </submittedName>
</protein>
<dbReference type="InterPro" id="IPR011051">
    <property type="entry name" value="RmlC_Cupin_sf"/>
</dbReference>
<dbReference type="Pfam" id="PF07883">
    <property type="entry name" value="Cupin_2"/>
    <property type="match status" value="1"/>
</dbReference>
<evidence type="ECO:0000313" key="3">
    <source>
        <dbReference type="EMBL" id="TWU63398.1"/>
    </source>
</evidence>
<reference evidence="3 4" key="1">
    <citation type="submission" date="2019-02" db="EMBL/GenBank/DDBJ databases">
        <title>Deep-cultivation of Planctomycetes and their phenomic and genomic characterization uncovers novel biology.</title>
        <authorList>
            <person name="Wiegand S."/>
            <person name="Jogler M."/>
            <person name="Boedeker C."/>
            <person name="Pinto D."/>
            <person name="Vollmers J."/>
            <person name="Rivas-Marin E."/>
            <person name="Kohn T."/>
            <person name="Peeters S.H."/>
            <person name="Heuer A."/>
            <person name="Rast P."/>
            <person name="Oberbeckmann S."/>
            <person name="Bunk B."/>
            <person name="Jeske O."/>
            <person name="Meyerdierks A."/>
            <person name="Storesund J.E."/>
            <person name="Kallscheuer N."/>
            <person name="Luecker S."/>
            <person name="Lage O.M."/>
            <person name="Pohl T."/>
            <person name="Merkel B.J."/>
            <person name="Hornburger P."/>
            <person name="Mueller R.-W."/>
            <person name="Bruemmer F."/>
            <person name="Labrenz M."/>
            <person name="Spormann A.M."/>
            <person name="Op Den Camp H."/>
            <person name="Overmann J."/>
            <person name="Amann R."/>
            <person name="Jetten M.S.M."/>
            <person name="Mascher T."/>
            <person name="Medema M.H."/>
            <person name="Devos D.P."/>
            <person name="Kaster A.-K."/>
            <person name="Ovreas L."/>
            <person name="Rohde M."/>
            <person name="Galperin M.Y."/>
            <person name="Jogler C."/>
        </authorList>
    </citation>
    <scope>NUCLEOTIDE SEQUENCE [LARGE SCALE GENOMIC DNA]</scope>
    <source>
        <strain evidence="3 4">V7</strain>
    </source>
</reference>
<dbReference type="AlphaFoldDB" id="A0A5C6FS55"/>
<organism evidence="3 4">
    <name type="scientific">Crateriforma conspicua</name>
    <dbReference type="NCBI Taxonomy" id="2527996"/>
    <lineage>
        <taxon>Bacteria</taxon>
        <taxon>Pseudomonadati</taxon>
        <taxon>Planctomycetota</taxon>
        <taxon>Planctomycetia</taxon>
        <taxon>Planctomycetales</taxon>
        <taxon>Planctomycetaceae</taxon>
        <taxon>Crateriforma</taxon>
    </lineage>
</organism>
<dbReference type="InterPro" id="IPR013096">
    <property type="entry name" value="Cupin_2"/>
</dbReference>
<gene>
    <name evidence="3" type="ORF">V7x_51380</name>
</gene>
<dbReference type="Gene3D" id="2.60.120.10">
    <property type="entry name" value="Jelly Rolls"/>
    <property type="match status" value="1"/>
</dbReference>
<evidence type="ECO:0000313" key="4">
    <source>
        <dbReference type="Proteomes" id="UP000316476"/>
    </source>
</evidence>
<name>A0A5C6FS55_9PLAN</name>
<dbReference type="SUPFAM" id="SSF51182">
    <property type="entry name" value="RmlC-like cupins"/>
    <property type="match status" value="1"/>
</dbReference>
<evidence type="ECO:0000259" key="2">
    <source>
        <dbReference type="Pfam" id="PF07883"/>
    </source>
</evidence>
<sequence>MCRLSALIREHTARPALASDRPPSVPVARPTVSSALKSPAPPTEPRRAEVVHLPDLPGIDCPCGVARRAFAEHDDFPGTVHLTRIDHAARTHYHRHHTEIYVVLECDPDAAIELDGTPHPVRPHTSILIPPGVRHRAVGRLTVLIVCSPEFDPEDEFFD</sequence>
<dbReference type="InterPro" id="IPR014710">
    <property type="entry name" value="RmlC-like_jellyroll"/>
</dbReference>
<evidence type="ECO:0000256" key="1">
    <source>
        <dbReference type="SAM" id="MobiDB-lite"/>
    </source>
</evidence>
<comment type="caution">
    <text evidence="3">The sequence shown here is derived from an EMBL/GenBank/DDBJ whole genome shotgun (WGS) entry which is preliminary data.</text>
</comment>
<feature type="domain" description="Cupin type-2" evidence="2">
    <location>
        <begin position="89"/>
        <end position="137"/>
    </location>
</feature>
<proteinExistence type="predicted"/>